<keyword evidence="3" id="KW-1185">Reference proteome</keyword>
<accession>A0A1X2HDI8</accession>
<reference evidence="2 3" key="1">
    <citation type="submission" date="2016-07" db="EMBL/GenBank/DDBJ databases">
        <title>Pervasive Adenine N6-methylation of Active Genes in Fungi.</title>
        <authorList>
            <consortium name="DOE Joint Genome Institute"/>
            <person name="Mondo S.J."/>
            <person name="Dannebaum R.O."/>
            <person name="Kuo R.C."/>
            <person name="Labutti K."/>
            <person name="Haridas S."/>
            <person name="Kuo A."/>
            <person name="Salamov A."/>
            <person name="Ahrendt S.R."/>
            <person name="Lipzen A."/>
            <person name="Sullivan W."/>
            <person name="Andreopoulos W.B."/>
            <person name="Clum A."/>
            <person name="Lindquist E."/>
            <person name="Daum C."/>
            <person name="Ramamoorthy G.K."/>
            <person name="Gryganskyi A."/>
            <person name="Culley D."/>
            <person name="Magnuson J.K."/>
            <person name="James T.Y."/>
            <person name="O'Malley M.A."/>
            <person name="Stajich J.E."/>
            <person name="Spatafora J.W."/>
            <person name="Visel A."/>
            <person name="Grigoriev I.V."/>
        </authorList>
    </citation>
    <scope>NUCLEOTIDE SEQUENCE [LARGE SCALE GENOMIC DNA]</scope>
    <source>
        <strain evidence="2 3">NRRL 2496</strain>
    </source>
</reference>
<protein>
    <submittedName>
        <fullName evidence="2">Uncharacterized protein</fullName>
    </submittedName>
</protein>
<feature type="compositionally biased region" description="Polar residues" evidence="1">
    <location>
        <begin position="1"/>
        <end position="21"/>
    </location>
</feature>
<organism evidence="2 3">
    <name type="scientific">Syncephalastrum racemosum</name>
    <name type="common">Filamentous fungus</name>
    <dbReference type="NCBI Taxonomy" id="13706"/>
    <lineage>
        <taxon>Eukaryota</taxon>
        <taxon>Fungi</taxon>
        <taxon>Fungi incertae sedis</taxon>
        <taxon>Mucoromycota</taxon>
        <taxon>Mucoromycotina</taxon>
        <taxon>Mucoromycetes</taxon>
        <taxon>Mucorales</taxon>
        <taxon>Syncephalastraceae</taxon>
        <taxon>Syncephalastrum</taxon>
    </lineage>
</organism>
<dbReference type="AlphaFoldDB" id="A0A1X2HDI8"/>
<sequence>MSEKGQQTQHDFIRISRSTMNMDKRLSDATDHPSMATSVEQDVRFENGILQIYDTNTPRPDEEALRIELRETTSAPTFGLRDKPNTTMRRTRPPAPLNLSNPSKRNSDDPTSPLTSPTFPPSASTPVERRPRPLSHHPEWNNNEFRMF</sequence>
<dbReference type="EMBL" id="MCGN01000005">
    <property type="protein sequence ID" value="ORY96874.1"/>
    <property type="molecule type" value="Genomic_DNA"/>
</dbReference>
<name>A0A1X2HDI8_SYNRA</name>
<gene>
    <name evidence="2" type="ORF">BCR43DRAFT_291421</name>
</gene>
<feature type="compositionally biased region" description="Basic and acidic residues" evidence="1">
    <location>
        <begin position="127"/>
        <end position="139"/>
    </location>
</feature>
<evidence type="ECO:0000313" key="2">
    <source>
        <dbReference type="EMBL" id="ORY96874.1"/>
    </source>
</evidence>
<feature type="compositionally biased region" description="Low complexity" evidence="1">
    <location>
        <begin position="110"/>
        <end position="126"/>
    </location>
</feature>
<evidence type="ECO:0000256" key="1">
    <source>
        <dbReference type="SAM" id="MobiDB-lite"/>
    </source>
</evidence>
<dbReference type="InParanoid" id="A0A1X2HDI8"/>
<comment type="caution">
    <text evidence="2">The sequence shown here is derived from an EMBL/GenBank/DDBJ whole genome shotgun (WGS) entry which is preliminary data.</text>
</comment>
<feature type="compositionally biased region" description="Basic and acidic residues" evidence="1">
    <location>
        <begin position="22"/>
        <end position="31"/>
    </location>
</feature>
<evidence type="ECO:0000313" key="3">
    <source>
        <dbReference type="Proteomes" id="UP000242180"/>
    </source>
</evidence>
<dbReference type="Proteomes" id="UP000242180">
    <property type="component" value="Unassembled WGS sequence"/>
</dbReference>
<feature type="region of interest" description="Disordered" evidence="1">
    <location>
        <begin position="68"/>
        <end position="148"/>
    </location>
</feature>
<proteinExistence type="predicted"/>
<feature type="region of interest" description="Disordered" evidence="1">
    <location>
        <begin position="1"/>
        <end position="42"/>
    </location>
</feature>